<dbReference type="RefSeq" id="WP_204799646.1">
    <property type="nucleotide sequence ID" value="NZ_CAJNAP010000012.1"/>
</dbReference>
<feature type="binding site" evidence="5">
    <location>
        <position position="488"/>
    </location>
    <ligand>
        <name>Ca(2+)</name>
        <dbReference type="ChEBI" id="CHEBI:29108"/>
    </ligand>
</feature>
<dbReference type="Gene3D" id="1.10.439.10">
    <property type="entry name" value="Penicillin Amidohydrolase, domain 1"/>
    <property type="match status" value="1"/>
</dbReference>
<feature type="compositionally biased region" description="Polar residues" evidence="6">
    <location>
        <begin position="806"/>
        <end position="817"/>
    </location>
</feature>
<gene>
    <name evidence="7" type="ORF">NMYAN_20150</name>
</gene>
<evidence type="ECO:0000313" key="7">
    <source>
        <dbReference type="EMBL" id="CAE6502028.1"/>
    </source>
</evidence>
<keyword evidence="3" id="KW-0865">Zymogen</keyword>
<feature type="binding site" evidence="5">
    <location>
        <position position="335"/>
    </location>
    <ligand>
        <name>Ca(2+)</name>
        <dbReference type="ChEBI" id="CHEBI:29108"/>
    </ligand>
</feature>
<evidence type="ECO:0000256" key="6">
    <source>
        <dbReference type="SAM" id="MobiDB-lite"/>
    </source>
</evidence>
<proteinExistence type="inferred from homology"/>
<comment type="cofactor">
    <cofactor evidence="5">
        <name>Ca(2+)</name>
        <dbReference type="ChEBI" id="CHEBI:29108"/>
    </cofactor>
    <text evidence="5">Binds 1 Ca(2+) ion per dimer.</text>
</comment>
<feature type="region of interest" description="Disordered" evidence="6">
    <location>
        <begin position="798"/>
        <end position="817"/>
    </location>
</feature>
<dbReference type="CDD" id="cd03747">
    <property type="entry name" value="Ntn_PGA_like"/>
    <property type="match status" value="1"/>
</dbReference>
<reference evidence="7" key="1">
    <citation type="submission" date="2021-02" db="EMBL/GenBank/DDBJ databases">
        <authorList>
            <person name="Han P."/>
        </authorList>
    </citation>
    <scope>NUCLEOTIDE SEQUENCE</scope>
    <source>
        <strain evidence="7">Nitrosomonas nitrosa 18-3D</strain>
    </source>
</reference>
<sequence length="817" mass="90905">MARRFLIILLLLSFAFIGTISLLLQGSLPQYEGTVRLTGLSMPVEVERDAQGSVTLRAQNRVDLARALGFVHAQERFFEMDLMRRSAAGELAELFGEAALPADRQTRGHRMRARATAMLTALSKDHRRLIEAYRDGVNEGLMALTVRPFPYLLTRSQPHPWRSEDSVLVVLSMYFTLQEPSVQRELQLSVLRAGLPESAYRFLTARGGEWDAPLIGPVFDWPPPPTREALDLRNLNPKPLRDPLDQIDGQLDETPGSNSFAVSGTLTSGAALVANDMHLSLRVPSLWFRTRFIYPHPIDKARTVDINGVSLPGTPAIVVGSNRHVAWSFTNSYGDMADWVRITLDPSDSTRYRSPQGWKPLTIHREVLPGVCSNGAQDCWKPLTIHREVLRVRDTADEILEVRETEWGPILATDHDGALLALVWSAHQPGAVNLDLILLEQAETIEDAMVIAQRAGMPAQNFIVGSRDGDIAWTIAGRIPSRIGDYDPTHPSDWSENNKGWNGWLAPEKYPAIVNPPEQRLWNGNARAIDGSMLEYLGDGGYELGARAKQIRDGLAANDFFTAADLHSIQLDDRALFLARWRQLLEQTLDRVPAANWRSVMETALADWDGHASVNSVAYRLVRTFRQEVIGIVLEGFAAAVRQHHPDFMMPRLTQIEHAAWLLLTQRPPHLLPPGYTDWDHLLVTCAQRITEYMQSLPGGIAARTWGEQNTAAIQHPLSRVLPKFLAQQLDMPRDPLPGDSHMPRIQSPSFGASQRFVVAPGDEERGYFTMPGGQSGHPLSPYYASGHADWVAGKTTPFLPGPTERTLTLTPTNGTP</sequence>
<comment type="caution">
    <text evidence="7">The sequence shown here is derived from an EMBL/GenBank/DDBJ whole genome shotgun (WGS) entry which is preliminary data.</text>
</comment>
<dbReference type="AlphaFoldDB" id="A0A8H8YZ05"/>
<dbReference type="SUPFAM" id="SSF56235">
    <property type="entry name" value="N-terminal nucleophile aminohydrolases (Ntn hydrolases)"/>
    <property type="match status" value="1"/>
</dbReference>
<dbReference type="InterPro" id="IPR002692">
    <property type="entry name" value="S45"/>
</dbReference>
<dbReference type="GO" id="GO:0017000">
    <property type="term" value="P:antibiotic biosynthetic process"/>
    <property type="evidence" value="ECO:0007669"/>
    <property type="project" value="InterPro"/>
</dbReference>
<dbReference type="InterPro" id="IPR014395">
    <property type="entry name" value="Pen/GL7ACA/AHL_acylase"/>
</dbReference>
<dbReference type="GO" id="GO:0016811">
    <property type="term" value="F:hydrolase activity, acting on carbon-nitrogen (but not peptide) bonds, in linear amides"/>
    <property type="evidence" value="ECO:0007669"/>
    <property type="project" value="InterPro"/>
</dbReference>
<feature type="binding site" evidence="5">
    <location>
        <position position="338"/>
    </location>
    <ligand>
        <name>Ca(2+)</name>
        <dbReference type="ChEBI" id="CHEBI:29108"/>
    </ligand>
</feature>
<dbReference type="GO" id="GO:0046872">
    <property type="term" value="F:metal ion binding"/>
    <property type="evidence" value="ECO:0007669"/>
    <property type="project" value="UniProtKB-KW"/>
</dbReference>
<feature type="active site" description="Nucleophile" evidence="4">
    <location>
        <position position="257"/>
    </location>
</feature>
<dbReference type="PANTHER" id="PTHR34218:SF4">
    <property type="entry name" value="ACYL-HOMOSERINE LACTONE ACYLASE QUIP"/>
    <property type="match status" value="1"/>
</dbReference>
<dbReference type="InterPro" id="IPR023343">
    <property type="entry name" value="Penicillin_amidase_dom1"/>
</dbReference>
<evidence type="ECO:0000256" key="5">
    <source>
        <dbReference type="PIRSR" id="PIRSR001227-2"/>
    </source>
</evidence>
<dbReference type="InterPro" id="IPR043146">
    <property type="entry name" value="Penicillin_amidase_N_B-knob"/>
</dbReference>
<evidence type="ECO:0000256" key="3">
    <source>
        <dbReference type="ARBA" id="ARBA00023145"/>
    </source>
</evidence>
<keyword evidence="2" id="KW-0378">Hydrolase</keyword>
<organism evidence="7 8">
    <name type="scientific">Nitrosomonas nitrosa</name>
    <dbReference type="NCBI Taxonomy" id="52442"/>
    <lineage>
        <taxon>Bacteria</taxon>
        <taxon>Pseudomonadati</taxon>
        <taxon>Pseudomonadota</taxon>
        <taxon>Betaproteobacteria</taxon>
        <taxon>Nitrosomonadales</taxon>
        <taxon>Nitrosomonadaceae</taxon>
        <taxon>Nitrosomonas</taxon>
    </lineage>
</organism>
<dbReference type="InterPro" id="IPR043147">
    <property type="entry name" value="Penicillin_amidase_A-knob"/>
</dbReference>
<dbReference type="Pfam" id="PF01804">
    <property type="entry name" value="Penicil_amidase"/>
    <property type="match status" value="2"/>
</dbReference>
<keyword evidence="5" id="KW-0479">Metal-binding</keyword>
<dbReference type="Gene3D" id="3.60.20.10">
    <property type="entry name" value="Glutamine Phosphoribosylpyrophosphate, subunit 1, domain 1"/>
    <property type="match status" value="2"/>
</dbReference>
<dbReference type="EMBL" id="CAJNAP010000012">
    <property type="protein sequence ID" value="CAE6502028.1"/>
    <property type="molecule type" value="Genomic_DNA"/>
</dbReference>
<dbReference type="Proteomes" id="UP000601736">
    <property type="component" value="Unassembled WGS sequence"/>
</dbReference>
<name>A0A8H8YZ05_9PROT</name>
<evidence type="ECO:0000256" key="4">
    <source>
        <dbReference type="PIRSR" id="PIRSR001227-1"/>
    </source>
</evidence>
<evidence type="ECO:0000256" key="2">
    <source>
        <dbReference type="ARBA" id="ARBA00022801"/>
    </source>
</evidence>
<comment type="similarity">
    <text evidence="1">Belongs to the peptidase S45 family.</text>
</comment>
<dbReference type="PANTHER" id="PTHR34218">
    <property type="entry name" value="PEPTIDASE S45 PENICILLIN AMIDASE"/>
    <property type="match status" value="1"/>
</dbReference>
<dbReference type="PIRSF" id="PIRSF001227">
    <property type="entry name" value="Pen_acylase"/>
    <property type="match status" value="1"/>
</dbReference>
<dbReference type="Gene3D" id="2.30.120.10">
    <property type="match status" value="1"/>
</dbReference>
<evidence type="ECO:0000313" key="8">
    <source>
        <dbReference type="Proteomes" id="UP000601736"/>
    </source>
</evidence>
<dbReference type="InterPro" id="IPR029055">
    <property type="entry name" value="Ntn_hydrolases_N"/>
</dbReference>
<protein>
    <submittedName>
        <fullName evidence="7">Penicillin amidase</fullName>
    </submittedName>
</protein>
<feature type="binding site" evidence="5">
    <location>
        <position position="185"/>
    </location>
    <ligand>
        <name>Ca(2+)</name>
        <dbReference type="ChEBI" id="CHEBI:29108"/>
    </ligand>
</feature>
<dbReference type="Gene3D" id="1.10.1400.10">
    <property type="match status" value="1"/>
</dbReference>
<keyword evidence="5" id="KW-0106">Calcium</keyword>
<evidence type="ECO:0000256" key="1">
    <source>
        <dbReference type="ARBA" id="ARBA00006586"/>
    </source>
</evidence>
<accession>A0A8H8YZ05</accession>